<evidence type="ECO:0000313" key="2">
    <source>
        <dbReference type="EMBL" id="MCB5364617.1"/>
    </source>
</evidence>
<dbReference type="Proteomes" id="UP000776983">
    <property type="component" value="Unassembled WGS sequence"/>
</dbReference>
<sequence length="263" mass="29603">MPAQINFYSLVFLPVAAAAFAAIALFGKFMRRRHDKQGKVADDELKIVLGATLSLFGLLIGFMLSFAISGYNERVHAEENEAFAIGHVYQRTALLEPAQQAQAQSLLKRYLEIRISFYNTTSPEDRLPLRMQSIQLQTHMWMLLTNMAKRAPSMALDSLLDASDELYASQQKTLSSWRRQIPLPAWIMLIVFALCTNFLIGYNARHVKGNNLLIVTFPILIALSLFMIAEVDVPGEGIIHAMPDNLEALYEHITMPHQPLVSN</sequence>
<feature type="transmembrane region" description="Helical" evidence="1">
    <location>
        <begin position="6"/>
        <end position="26"/>
    </location>
</feature>
<protein>
    <recommendedName>
        <fullName evidence="4">DUF4239 domain-containing protein</fullName>
    </recommendedName>
</protein>
<comment type="caution">
    <text evidence="2">The sequence shown here is derived from an EMBL/GenBank/DDBJ whole genome shotgun (WGS) entry which is preliminary data.</text>
</comment>
<keyword evidence="3" id="KW-1185">Reference proteome</keyword>
<dbReference type="RefSeq" id="WP_226955034.1">
    <property type="nucleotide sequence ID" value="NZ_JACDXW010000007.1"/>
</dbReference>
<keyword evidence="1" id="KW-0812">Transmembrane</keyword>
<keyword evidence="1" id="KW-1133">Transmembrane helix</keyword>
<name>A0ABS8CF08_9BURK</name>
<feature type="transmembrane region" description="Helical" evidence="1">
    <location>
        <begin position="47"/>
        <end position="68"/>
    </location>
</feature>
<dbReference type="InterPro" id="IPR025333">
    <property type="entry name" value="DUF4239"/>
</dbReference>
<feature type="transmembrane region" description="Helical" evidence="1">
    <location>
        <begin position="212"/>
        <end position="229"/>
    </location>
</feature>
<reference evidence="2 3" key="1">
    <citation type="submission" date="2020-07" db="EMBL/GenBank/DDBJ databases">
        <title>Pusillimonas sp. nov., isolated from poultry manure in Taiwan.</title>
        <authorList>
            <person name="Lin S.-Y."/>
            <person name="Tang Y.-S."/>
            <person name="Young C.-C."/>
        </authorList>
    </citation>
    <scope>NUCLEOTIDE SEQUENCE [LARGE SCALE GENOMIC DNA]</scope>
    <source>
        <strain evidence="2 3">CC-YST705</strain>
    </source>
</reference>
<dbReference type="EMBL" id="JACDXW010000007">
    <property type="protein sequence ID" value="MCB5364617.1"/>
    <property type="molecule type" value="Genomic_DNA"/>
</dbReference>
<feature type="transmembrane region" description="Helical" evidence="1">
    <location>
        <begin position="183"/>
        <end position="200"/>
    </location>
</feature>
<evidence type="ECO:0008006" key="4">
    <source>
        <dbReference type="Google" id="ProtNLM"/>
    </source>
</evidence>
<proteinExistence type="predicted"/>
<keyword evidence="1" id="KW-0472">Membrane</keyword>
<gene>
    <name evidence="2" type="ORF">H0484_12750</name>
</gene>
<organism evidence="2 3">
    <name type="scientific">Mesopusillimonas faecipullorum</name>
    <dbReference type="NCBI Taxonomy" id="2755040"/>
    <lineage>
        <taxon>Bacteria</taxon>
        <taxon>Pseudomonadati</taxon>
        <taxon>Pseudomonadota</taxon>
        <taxon>Betaproteobacteria</taxon>
        <taxon>Burkholderiales</taxon>
        <taxon>Alcaligenaceae</taxon>
        <taxon>Mesopusillimonas</taxon>
    </lineage>
</organism>
<evidence type="ECO:0000256" key="1">
    <source>
        <dbReference type="SAM" id="Phobius"/>
    </source>
</evidence>
<evidence type="ECO:0000313" key="3">
    <source>
        <dbReference type="Proteomes" id="UP000776983"/>
    </source>
</evidence>
<dbReference type="Pfam" id="PF14023">
    <property type="entry name" value="Bestrophin-like"/>
    <property type="match status" value="1"/>
</dbReference>
<accession>A0ABS8CF08</accession>